<dbReference type="SUPFAM" id="SSF55729">
    <property type="entry name" value="Acyl-CoA N-acyltransferases (Nat)"/>
    <property type="match status" value="1"/>
</dbReference>
<dbReference type="GO" id="GO:0016747">
    <property type="term" value="F:acyltransferase activity, transferring groups other than amino-acyl groups"/>
    <property type="evidence" value="ECO:0007669"/>
    <property type="project" value="InterPro"/>
</dbReference>
<keyword evidence="3" id="KW-1185">Reference proteome</keyword>
<dbReference type="InterPro" id="IPR016181">
    <property type="entry name" value="Acyl_CoA_acyltransferase"/>
</dbReference>
<dbReference type="PANTHER" id="PTHR42791">
    <property type="entry name" value="GNAT FAMILY ACETYLTRANSFERASE"/>
    <property type="match status" value="1"/>
</dbReference>
<proteinExistence type="predicted"/>
<name>A0A9P4VWS2_9PEZI</name>
<dbReference type="Pfam" id="PF00583">
    <property type="entry name" value="Acetyltransf_1"/>
    <property type="match status" value="1"/>
</dbReference>
<reference evidence="2" key="1">
    <citation type="journal article" date="2020" name="Stud. Mycol.">
        <title>101 Dothideomycetes genomes: a test case for predicting lifestyles and emergence of pathogens.</title>
        <authorList>
            <person name="Haridas S."/>
            <person name="Albert R."/>
            <person name="Binder M."/>
            <person name="Bloem J."/>
            <person name="Labutti K."/>
            <person name="Salamov A."/>
            <person name="Andreopoulos B."/>
            <person name="Baker S."/>
            <person name="Barry K."/>
            <person name="Bills G."/>
            <person name="Bluhm B."/>
            <person name="Cannon C."/>
            <person name="Castanera R."/>
            <person name="Culley D."/>
            <person name="Daum C."/>
            <person name="Ezra D."/>
            <person name="Gonzalez J."/>
            <person name="Henrissat B."/>
            <person name="Kuo A."/>
            <person name="Liang C."/>
            <person name="Lipzen A."/>
            <person name="Lutzoni F."/>
            <person name="Magnuson J."/>
            <person name="Mondo S."/>
            <person name="Nolan M."/>
            <person name="Ohm R."/>
            <person name="Pangilinan J."/>
            <person name="Park H.-J."/>
            <person name="Ramirez L."/>
            <person name="Alfaro M."/>
            <person name="Sun H."/>
            <person name="Tritt A."/>
            <person name="Yoshinaga Y."/>
            <person name="Zwiers L.-H."/>
            <person name="Turgeon B."/>
            <person name="Goodwin S."/>
            <person name="Spatafora J."/>
            <person name="Crous P."/>
            <person name="Grigoriev I."/>
        </authorList>
    </citation>
    <scope>NUCLEOTIDE SEQUENCE</scope>
    <source>
        <strain evidence="2">CBS 101060</strain>
    </source>
</reference>
<comment type="caution">
    <text evidence="2">The sequence shown here is derived from an EMBL/GenBank/DDBJ whole genome shotgun (WGS) entry which is preliminary data.</text>
</comment>
<evidence type="ECO:0000313" key="3">
    <source>
        <dbReference type="Proteomes" id="UP000799429"/>
    </source>
</evidence>
<dbReference type="OrthoDB" id="2115692at2759"/>
<dbReference type="InterPro" id="IPR052523">
    <property type="entry name" value="Trichothecene_AcTrans"/>
</dbReference>
<organism evidence="2 3">
    <name type="scientific">Patellaria atrata CBS 101060</name>
    <dbReference type="NCBI Taxonomy" id="1346257"/>
    <lineage>
        <taxon>Eukaryota</taxon>
        <taxon>Fungi</taxon>
        <taxon>Dikarya</taxon>
        <taxon>Ascomycota</taxon>
        <taxon>Pezizomycotina</taxon>
        <taxon>Dothideomycetes</taxon>
        <taxon>Dothideomycetes incertae sedis</taxon>
        <taxon>Patellariales</taxon>
        <taxon>Patellariaceae</taxon>
        <taxon>Patellaria</taxon>
    </lineage>
</organism>
<dbReference type="CDD" id="cd04301">
    <property type="entry name" value="NAT_SF"/>
    <property type="match status" value="1"/>
</dbReference>
<protein>
    <recommendedName>
        <fullName evidence="1">N-acetyltransferase domain-containing protein</fullName>
    </recommendedName>
</protein>
<gene>
    <name evidence="2" type="ORF">M501DRAFT_985169</name>
</gene>
<dbReference type="PANTHER" id="PTHR42791:SF16">
    <property type="entry name" value="N-ACETYLTRANSFERASE DOMAIN-CONTAINING PROTEIN"/>
    <property type="match status" value="1"/>
</dbReference>
<dbReference type="EMBL" id="MU006089">
    <property type="protein sequence ID" value="KAF2843014.1"/>
    <property type="molecule type" value="Genomic_DNA"/>
</dbReference>
<dbReference type="Gene3D" id="3.40.630.30">
    <property type="match status" value="1"/>
</dbReference>
<dbReference type="PROSITE" id="PS51186">
    <property type="entry name" value="GNAT"/>
    <property type="match status" value="1"/>
</dbReference>
<evidence type="ECO:0000313" key="2">
    <source>
        <dbReference type="EMBL" id="KAF2843014.1"/>
    </source>
</evidence>
<accession>A0A9P4VWS2</accession>
<sequence>MPIRLARASDLPAISACCAAGFANDELFSNLIHPRRQQYPADYVAFWHRRNRENWWDWAHTYIVATEQDENGNEIIVGVAEWEKQGPNATGLWRWDPRRLMKPLQILRNAVSSYFFPNRAAHSPEALTIFHRAFPFFSHIWQSMSPTGTRRDNGYYLDLLAIDPRFHRRGLGRLLCNWGIDKARREGVCASVVASGDAESKGFYQSVGFVTPAGRATEGEGNPLSGYPLGANAIIKGGLILFMDAPSSGEAKEEVVETSGVMVEMEEERYGHVGVDIVTNRKSEWREGKSVTVTVTEFGETSEFTEVMEVKGIRNENSAVTEVR</sequence>
<feature type="domain" description="N-acetyltransferase" evidence="1">
    <location>
        <begin position="90"/>
        <end position="234"/>
    </location>
</feature>
<evidence type="ECO:0000259" key="1">
    <source>
        <dbReference type="PROSITE" id="PS51186"/>
    </source>
</evidence>
<dbReference type="Proteomes" id="UP000799429">
    <property type="component" value="Unassembled WGS sequence"/>
</dbReference>
<dbReference type="AlphaFoldDB" id="A0A9P4VWS2"/>
<dbReference type="InterPro" id="IPR000182">
    <property type="entry name" value="GNAT_dom"/>
</dbReference>